<evidence type="ECO:0000313" key="2">
    <source>
        <dbReference type="Proteomes" id="UP001186974"/>
    </source>
</evidence>
<comment type="caution">
    <text evidence="1">The sequence shown here is derived from an EMBL/GenBank/DDBJ whole genome shotgun (WGS) entry which is preliminary data.</text>
</comment>
<name>A0ACC3DT81_9PEZI</name>
<keyword evidence="2" id="KW-1185">Reference proteome</keyword>
<evidence type="ECO:0000313" key="1">
    <source>
        <dbReference type="EMBL" id="KAK3079992.1"/>
    </source>
</evidence>
<reference evidence="1" key="1">
    <citation type="submission" date="2024-09" db="EMBL/GenBank/DDBJ databases">
        <title>Black Yeasts Isolated from many extreme environments.</title>
        <authorList>
            <person name="Coleine C."/>
            <person name="Stajich J.E."/>
            <person name="Selbmann L."/>
        </authorList>
    </citation>
    <scope>NUCLEOTIDE SEQUENCE</scope>
    <source>
        <strain evidence="1">CCFEE 5737</strain>
    </source>
</reference>
<organism evidence="1 2">
    <name type="scientific">Coniosporium uncinatum</name>
    <dbReference type="NCBI Taxonomy" id="93489"/>
    <lineage>
        <taxon>Eukaryota</taxon>
        <taxon>Fungi</taxon>
        <taxon>Dikarya</taxon>
        <taxon>Ascomycota</taxon>
        <taxon>Pezizomycotina</taxon>
        <taxon>Dothideomycetes</taxon>
        <taxon>Dothideomycetes incertae sedis</taxon>
        <taxon>Coniosporium</taxon>
    </lineage>
</organism>
<sequence>MAPEAVPFRFLDLPAELRLEVYAYTRCRSICDRQTRKSAEESRSSLSYHLVSTPSIAAFAHALARVSKFVCQEANPVLWQESTFRVAVREEGALCSPLLAWPDQIPAHALDNVRKLNILPAITMTWALDTLSVRELGNLASDWTKTCAALQQRLPKLRRLEPTFLDDFWCNSSQDSVAFAAEVRLMRLLAEMTQVKVVPVAAESDRHIVWQLKAYGGSKGKARCMEAWDEILENAKQVDQALDEEEDDSEVEDEE</sequence>
<proteinExistence type="predicted"/>
<protein>
    <submittedName>
        <fullName evidence="1">Uncharacterized protein</fullName>
    </submittedName>
</protein>
<dbReference type="Proteomes" id="UP001186974">
    <property type="component" value="Unassembled WGS sequence"/>
</dbReference>
<dbReference type="EMBL" id="JAWDJW010000806">
    <property type="protein sequence ID" value="KAK3079992.1"/>
    <property type="molecule type" value="Genomic_DNA"/>
</dbReference>
<accession>A0ACC3DT81</accession>
<gene>
    <name evidence="1" type="ORF">LTS18_003421</name>
</gene>